<name>A0A3E0EKI7_9FLAO</name>
<comment type="caution">
    <text evidence="2">The sequence shown here is derived from an EMBL/GenBank/DDBJ whole genome shotgun (WGS) entry which is preliminary data.</text>
</comment>
<protein>
    <submittedName>
        <fullName evidence="2">GT2 family glycosyltransferase</fullName>
    </submittedName>
</protein>
<accession>A0A3E0EKI7</accession>
<feature type="domain" description="Glycosyltransferase 2-like" evidence="1">
    <location>
        <begin position="5"/>
        <end position="126"/>
    </location>
</feature>
<keyword evidence="3" id="KW-1185">Reference proteome</keyword>
<dbReference type="EMBL" id="QUNI01000007">
    <property type="protein sequence ID" value="REG98270.1"/>
    <property type="molecule type" value="Genomic_DNA"/>
</dbReference>
<gene>
    <name evidence="2" type="ORF">C8P67_107197</name>
</gene>
<reference evidence="2 3" key="1">
    <citation type="submission" date="2018-08" db="EMBL/GenBank/DDBJ databases">
        <title>Genomic Encyclopedia of Archaeal and Bacterial Type Strains, Phase II (KMG-II): from individual species to whole genera.</title>
        <authorList>
            <person name="Goeker M."/>
        </authorList>
    </citation>
    <scope>NUCLEOTIDE SEQUENCE [LARGE SCALE GENOMIC DNA]</scope>
    <source>
        <strain evidence="2 3">DSM 100880</strain>
    </source>
</reference>
<proteinExistence type="predicted"/>
<dbReference type="InterPro" id="IPR001173">
    <property type="entry name" value="Glyco_trans_2-like"/>
</dbReference>
<dbReference type="PANTHER" id="PTHR22916:SF3">
    <property type="entry name" value="UDP-GLCNAC:BETAGAL BETA-1,3-N-ACETYLGLUCOSAMINYLTRANSFERASE-LIKE PROTEIN 1"/>
    <property type="match status" value="1"/>
</dbReference>
<dbReference type="GO" id="GO:0016758">
    <property type="term" value="F:hexosyltransferase activity"/>
    <property type="evidence" value="ECO:0007669"/>
    <property type="project" value="UniProtKB-ARBA"/>
</dbReference>
<dbReference type="InterPro" id="IPR029044">
    <property type="entry name" value="Nucleotide-diphossugar_trans"/>
</dbReference>
<dbReference type="PANTHER" id="PTHR22916">
    <property type="entry name" value="GLYCOSYLTRANSFERASE"/>
    <property type="match status" value="1"/>
</dbReference>
<sequence>MLALVIPYYKIDFFEETLKALARQTNKQYRVYIGDDASPNNPNVLLEKYSNRFDFIYHRFDENLGGKSLVRQWNRCLNLCNDEDWVMILGDDDVLESNCIEVFYNNLKEIESLDVSVVRFATQVIDENGIAISEVHQHPKIEKATDFLIRKFKGGTRSSLSEYVFKKKIVDSIKFKDFPLAWSSDVLGVVEFSAGKDIYTANDALVYFRLSGENITSQGDSIEKNKAWFQFYYYLISNYGKQYPKELTATLFDRLEKVQLNNKKTPLRWIKLIWLYLNFDQYSRFLILFMKIKKSIQ</sequence>
<evidence type="ECO:0000259" key="1">
    <source>
        <dbReference type="Pfam" id="PF00535"/>
    </source>
</evidence>
<dbReference type="OrthoDB" id="1374586at2"/>
<keyword evidence="2" id="KW-0808">Transferase</keyword>
<evidence type="ECO:0000313" key="3">
    <source>
        <dbReference type="Proteomes" id="UP000257136"/>
    </source>
</evidence>
<dbReference type="SUPFAM" id="SSF53448">
    <property type="entry name" value="Nucleotide-diphospho-sugar transferases"/>
    <property type="match status" value="1"/>
</dbReference>
<dbReference type="RefSeq" id="WP_115813729.1">
    <property type="nucleotide sequence ID" value="NZ_QUNI01000007.1"/>
</dbReference>
<dbReference type="Gene3D" id="3.90.550.10">
    <property type="entry name" value="Spore Coat Polysaccharide Biosynthesis Protein SpsA, Chain A"/>
    <property type="match status" value="1"/>
</dbReference>
<dbReference type="AlphaFoldDB" id="A0A3E0EKI7"/>
<dbReference type="Proteomes" id="UP000257136">
    <property type="component" value="Unassembled WGS sequence"/>
</dbReference>
<dbReference type="CDD" id="cd00761">
    <property type="entry name" value="Glyco_tranf_GTA_type"/>
    <property type="match status" value="1"/>
</dbReference>
<organism evidence="2 3">
    <name type="scientific">Flavobacterium aquicola</name>
    <dbReference type="NCBI Taxonomy" id="1682742"/>
    <lineage>
        <taxon>Bacteria</taxon>
        <taxon>Pseudomonadati</taxon>
        <taxon>Bacteroidota</taxon>
        <taxon>Flavobacteriia</taxon>
        <taxon>Flavobacteriales</taxon>
        <taxon>Flavobacteriaceae</taxon>
        <taxon>Flavobacterium</taxon>
    </lineage>
</organism>
<dbReference type="Pfam" id="PF00535">
    <property type="entry name" value="Glycos_transf_2"/>
    <property type="match status" value="1"/>
</dbReference>
<evidence type="ECO:0000313" key="2">
    <source>
        <dbReference type="EMBL" id="REG98270.1"/>
    </source>
</evidence>